<organism evidence="1 2">
    <name type="scientific">Staphylotrichum tortipilum</name>
    <dbReference type="NCBI Taxonomy" id="2831512"/>
    <lineage>
        <taxon>Eukaryota</taxon>
        <taxon>Fungi</taxon>
        <taxon>Dikarya</taxon>
        <taxon>Ascomycota</taxon>
        <taxon>Pezizomycotina</taxon>
        <taxon>Sordariomycetes</taxon>
        <taxon>Sordariomycetidae</taxon>
        <taxon>Sordariales</taxon>
        <taxon>Chaetomiaceae</taxon>
        <taxon>Staphylotrichum</taxon>
    </lineage>
</organism>
<proteinExistence type="predicted"/>
<comment type="caution">
    <text evidence="1">The sequence shown here is derived from an EMBL/GenBank/DDBJ whole genome shotgun (WGS) entry which is preliminary data.</text>
</comment>
<reference evidence="1" key="2">
    <citation type="submission" date="2023-05" db="EMBL/GenBank/DDBJ databases">
        <authorList>
            <consortium name="Lawrence Berkeley National Laboratory"/>
            <person name="Steindorff A."/>
            <person name="Hensen N."/>
            <person name="Bonometti L."/>
            <person name="Westerberg I."/>
            <person name="Brannstrom I.O."/>
            <person name="Guillou S."/>
            <person name="Cros-Aarteil S."/>
            <person name="Calhoun S."/>
            <person name="Haridas S."/>
            <person name="Kuo A."/>
            <person name="Mondo S."/>
            <person name="Pangilinan J."/>
            <person name="Riley R."/>
            <person name="Labutti K."/>
            <person name="Andreopoulos B."/>
            <person name="Lipzen A."/>
            <person name="Chen C."/>
            <person name="Yanf M."/>
            <person name="Daum C."/>
            <person name="Ng V."/>
            <person name="Clum A."/>
            <person name="Ohm R."/>
            <person name="Martin F."/>
            <person name="Silar P."/>
            <person name="Natvig D."/>
            <person name="Lalanne C."/>
            <person name="Gautier V."/>
            <person name="Ament-Velasquez S.L."/>
            <person name="Kruys A."/>
            <person name="Hutchinson M.I."/>
            <person name="Powell A.J."/>
            <person name="Barry K."/>
            <person name="Miller A.N."/>
            <person name="Grigoriev I.V."/>
            <person name="Debuchy R."/>
            <person name="Gladieux P."/>
            <person name="Thoren M.H."/>
            <person name="Johannesson H."/>
        </authorList>
    </citation>
    <scope>NUCLEOTIDE SEQUENCE</scope>
    <source>
        <strain evidence="1">CBS 103.79</strain>
    </source>
</reference>
<accession>A0AAN6MAN5</accession>
<keyword evidence="2" id="KW-1185">Reference proteome</keyword>
<dbReference type="EMBL" id="MU856171">
    <property type="protein sequence ID" value="KAK3897421.1"/>
    <property type="molecule type" value="Genomic_DNA"/>
</dbReference>
<evidence type="ECO:0000313" key="2">
    <source>
        <dbReference type="Proteomes" id="UP001303889"/>
    </source>
</evidence>
<dbReference type="Proteomes" id="UP001303889">
    <property type="component" value="Unassembled WGS sequence"/>
</dbReference>
<sequence length="128" mass="14128">MLWYHSAIDLLRLHDPDDDPVCLSYLPVTLAHSTEVRDAQTNELLFPFPVLTDPAAASLRFEQARRSWDESKLFTQIKSVLASAAVPTDIDKVVALACWSVSSTNEFAMTGMAQHALALMIRDSLAAP</sequence>
<protein>
    <submittedName>
        <fullName evidence="1">Uncharacterized protein</fullName>
    </submittedName>
</protein>
<dbReference type="AlphaFoldDB" id="A0AAN6MAN5"/>
<name>A0AAN6MAN5_9PEZI</name>
<evidence type="ECO:0000313" key="1">
    <source>
        <dbReference type="EMBL" id="KAK3897421.1"/>
    </source>
</evidence>
<gene>
    <name evidence="1" type="ORF">C8A05DRAFT_39027</name>
</gene>
<reference evidence="1" key="1">
    <citation type="journal article" date="2023" name="Mol. Phylogenet. Evol.">
        <title>Genome-scale phylogeny and comparative genomics of the fungal order Sordariales.</title>
        <authorList>
            <person name="Hensen N."/>
            <person name="Bonometti L."/>
            <person name="Westerberg I."/>
            <person name="Brannstrom I.O."/>
            <person name="Guillou S."/>
            <person name="Cros-Aarteil S."/>
            <person name="Calhoun S."/>
            <person name="Haridas S."/>
            <person name="Kuo A."/>
            <person name="Mondo S."/>
            <person name="Pangilinan J."/>
            <person name="Riley R."/>
            <person name="LaButti K."/>
            <person name="Andreopoulos B."/>
            <person name="Lipzen A."/>
            <person name="Chen C."/>
            <person name="Yan M."/>
            <person name="Daum C."/>
            <person name="Ng V."/>
            <person name="Clum A."/>
            <person name="Steindorff A."/>
            <person name="Ohm R.A."/>
            <person name="Martin F."/>
            <person name="Silar P."/>
            <person name="Natvig D.O."/>
            <person name="Lalanne C."/>
            <person name="Gautier V."/>
            <person name="Ament-Velasquez S.L."/>
            <person name="Kruys A."/>
            <person name="Hutchinson M.I."/>
            <person name="Powell A.J."/>
            <person name="Barry K."/>
            <person name="Miller A.N."/>
            <person name="Grigoriev I.V."/>
            <person name="Debuchy R."/>
            <person name="Gladieux P."/>
            <person name="Hiltunen Thoren M."/>
            <person name="Johannesson H."/>
        </authorList>
    </citation>
    <scope>NUCLEOTIDE SEQUENCE</scope>
    <source>
        <strain evidence="1">CBS 103.79</strain>
    </source>
</reference>